<keyword evidence="1" id="KW-0805">Transcription regulation</keyword>
<dbReference type="InterPro" id="IPR051011">
    <property type="entry name" value="Metal_resp_trans_reg"/>
</dbReference>
<dbReference type="InterPro" id="IPR001845">
    <property type="entry name" value="HTH_ArsR_DNA-bd_dom"/>
</dbReference>
<evidence type="ECO:0000256" key="2">
    <source>
        <dbReference type="ARBA" id="ARBA00023125"/>
    </source>
</evidence>
<dbReference type="CDD" id="cd00090">
    <property type="entry name" value="HTH_ARSR"/>
    <property type="match status" value="1"/>
</dbReference>
<dbReference type="GO" id="GO:0003677">
    <property type="term" value="F:DNA binding"/>
    <property type="evidence" value="ECO:0007669"/>
    <property type="project" value="UniProtKB-KW"/>
</dbReference>
<dbReference type="NCBIfam" id="NF033788">
    <property type="entry name" value="HTH_metalloreg"/>
    <property type="match status" value="1"/>
</dbReference>
<keyword evidence="2" id="KW-0238">DNA-binding</keyword>
<dbReference type="GO" id="GO:0003700">
    <property type="term" value="F:DNA-binding transcription factor activity"/>
    <property type="evidence" value="ECO:0007669"/>
    <property type="project" value="InterPro"/>
</dbReference>
<evidence type="ECO:0000313" key="6">
    <source>
        <dbReference type="Proteomes" id="UP000823634"/>
    </source>
</evidence>
<evidence type="ECO:0000256" key="1">
    <source>
        <dbReference type="ARBA" id="ARBA00023015"/>
    </source>
</evidence>
<keyword evidence="3" id="KW-0804">Transcription</keyword>
<dbReference type="SUPFAM" id="SSF46785">
    <property type="entry name" value="Winged helix' DNA-binding domain"/>
    <property type="match status" value="1"/>
</dbReference>
<proteinExistence type="predicted"/>
<dbReference type="Pfam" id="PF01022">
    <property type="entry name" value="HTH_5"/>
    <property type="match status" value="1"/>
</dbReference>
<evidence type="ECO:0000259" key="4">
    <source>
        <dbReference type="PROSITE" id="PS50987"/>
    </source>
</evidence>
<dbReference type="InterPro" id="IPR036390">
    <property type="entry name" value="WH_DNA-bd_sf"/>
</dbReference>
<dbReference type="PANTHER" id="PTHR43132">
    <property type="entry name" value="ARSENICAL RESISTANCE OPERON REPRESSOR ARSR-RELATED"/>
    <property type="match status" value="1"/>
</dbReference>
<dbReference type="InterPro" id="IPR036388">
    <property type="entry name" value="WH-like_DNA-bd_sf"/>
</dbReference>
<feature type="domain" description="HTH arsR-type" evidence="4">
    <location>
        <begin position="2"/>
        <end position="95"/>
    </location>
</feature>
<evidence type="ECO:0000256" key="3">
    <source>
        <dbReference type="ARBA" id="ARBA00023163"/>
    </source>
</evidence>
<reference evidence="5" key="1">
    <citation type="submission" date="2020-10" db="EMBL/GenBank/DDBJ databases">
        <authorList>
            <person name="Gilroy R."/>
        </authorList>
    </citation>
    <scope>NUCLEOTIDE SEQUENCE</scope>
    <source>
        <strain evidence="5">17113</strain>
    </source>
</reference>
<name>A0A9D9GVX1_9FIRM</name>
<dbReference type="PRINTS" id="PR00778">
    <property type="entry name" value="HTHARSR"/>
</dbReference>
<protein>
    <submittedName>
        <fullName evidence="5">Helix-turn-helix transcriptional regulator</fullName>
    </submittedName>
</protein>
<comment type="caution">
    <text evidence="5">The sequence shown here is derived from an EMBL/GenBank/DDBJ whole genome shotgun (WGS) entry which is preliminary data.</text>
</comment>
<dbReference type="InterPro" id="IPR011991">
    <property type="entry name" value="ArsR-like_HTH"/>
</dbReference>
<dbReference type="AlphaFoldDB" id="A0A9D9GVX1"/>
<dbReference type="Gene3D" id="1.10.10.10">
    <property type="entry name" value="Winged helix-like DNA-binding domain superfamily/Winged helix DNA-binding domain"/>
    <property type="match status" value="1"/>
</dbReference>
<dbReference type="EMBL" id="JADINA010000027">
    <property type="protein sequence ID" value="MBO8426514.1"/>
    <property type="molecule type" value="Genomic_DNA"/>
</dbReference>
<reference evidence="5" key="2">
    <citation type="journal article" date="2021" name="PeerJ">
        <title>Extensive microbial diversity within the chicken gut microbiome revealed by metagenomics and culture.</title>
        <authorList>
            <person name="Gilroy R."/>
            <person name="Ravi A."/>
            <person name="Getino M."/>
            <person name="Pursley I."/>
            <person name="Horton D.L."/>
            <person name="Alikhan N.F."/>
            <person name="Baker D."/>
            <person name="Gharbi K."/>
            <person name="Hall N."/>
            <person name="Watson M."/>
            <person name="Adriaenssens E.M."/>
            <person name="Foster-Nyarko E."/>
            <person name="Jarju S."/>
            <person name="Secka A."/>
            <person name="Antonio M."/>
            <person name="Oren A."/>
            <person name="Chaudhuri R.R."/>
            <person name="La Ragione R."/>
            <person name="Hildebrand F."/>
            <person name="Pallen M.J."/>
        </authorList>
    </citation>
    <scope>NUCLEOTIDE SEQUENCE</scope>
    <source>
        <strain evidence="5">17113</strain>
    </source>
</reference>
<dbReference type="PROSITE" id="PS50987">
    <property type="entry name" value="HTH_ARSR_2"/>
    <property type="match status" value="1"/>
</dbReference>
<accession>A0A9D9GVX1</accession>
<organism evidence="5 6">
    <name type="scientific">Candidatus Alloenteromonas pullistercoris</name>
    <dbReference type="NCBI Taxonomy" id="2840785"/>
    <lineage>
        <taxon>Bacteria</taxon>
        <taxon>Bacillati</taxon>
        <taxon>Bacillota</taxon>
        <taxon>Bacillota incertae sedis</taxon>
        <taxon>Candidatus Alloenteromonas</taxon>
    </lineage>
</organism>
<dbReference type="PANTHER" id="PTHR43132:SF6">
    <property type="entry name" value="HTH-TYPE TRANSCRIPTIONAL REPRESSOR CZRA"/>
    <property type="match status" value="1"/>
</dbReference>
<evidence type="ECO:0000313" key="5">
    <source>
        <dbReference type="EMBL" id="MBO8426514.1"/>
    </source>
</evidence>
<dbReference type="SMART" id="SM00418">
    <property type="entry name" value="HTH_ARSR"/>
    <property type="match status" value="1"/>
</dbReference>
<dbReference type="Proteomes" id="UP000823634">
    <property type="component" value="Unassembled WGS sequence"/>
</dbReference>
<sequence>MPSDEIIDKMETMLNIASDFTRLKIMYAISEGEKNVTEIVKEVGASQSLVSHQLSVLRKNNLVRTRKEGTSVFYSLSDEHVVKLLDLVCEHAGEM</sequence>
<gene>
    <name evidence="5" type="ORF">IAC61_04245</name>
</gene>